<reference evidence="2" key="2">
    <citation type="journal article" date="2015" name="Fish Shellfish Immunol.">
        <title>Early steps in the European eel (Anguilla anguilla)-Vibrio vulnificus interaction in the gills: Role of the RtxA13 toxin.</title>
        <authorList>
            <person name="Callol A."/>
            <person name="Pajuelo D."/>
            <person name="Ebbesson L."/>
            <person name="Teles M."/>
            <person name="MacKenzie S."/>
            <person name="Amaro C."/>
        </authorList>
    </citation>
    <scope>NUCLEOTIDE SEQUENCE</scope>
</reference>
<accession>A0A0E9X1U3</accession>
<name>A0A0E9X1U3_ANGAN</name>
<dbReference type="EMBL" id="GBXM01011870">
    <property type="protein sequence ID" value="JAH96707.1"/>
    <property type="molecule type" value="Transcribed_RNA"/>
</dbReference>
<organism evidence="2">
    <name type="scientific">Anguilla anguilla</name>
    <name type="common">European freshwater eel</name>
    <name type="synonym">Muraena anguilla</name>
    <dbReference type="NCBI Taxonomy" id="7936"/>
    <lineage>
        <taxon>Eukaryota</taxon>
        <taxon>Metazoa</taxon>
        <taxon>Chordata</taxon>
        <taxon>Craniata</taxon>
        <taxon>Vertebrata</taxon>
        <taxon>Euteleostomi</taxon>
        <taxon>Actinopterygii</taxon>
        <taxon>Neopterygii</taxon>
        <taxon>Teleostei</taxon>
        <taxon>Anguilliformes</taxon>
        <taxon>Anguillidae</taxon>
        <taxon>Anguilla</taxon>
    </lineage>
</organism>
<feature type="transmembrane region" description="Helical" evidence="1">
    <location>
        <begin position="92"/>
        <end position="112"/>
    </location>
</feature>
<dbReference type="AlphaFoldDB" id="A0A0E9X1U3"/>
<keyword evidence="1" id="KW-1133">Transmembrane helix</keyword>
<reference evidence="2" key="1">
    <citation type="submission" date="2014-11" db="EMBL/GenBank/DDBJ databases">
        <authorList>
            <person name="Amaro Gonzalez C."/>
        </authorList>
    </citation>
    <scope>NUCLEOTIDE SEQUENCE</scope>
</reference>
<evidence type="ECO:0000256" key="1">
    <source>
        <dbReference type="SAM" id="Phobius"/>
    </source>
</evidence>
<protein>
    <submittedName>
        <fullName evidence="2">Uncharacterized protein</fullName>
    </submittedName>
</protein>
<proteinExistence type="predicted"/>
<keyword evidence="1" id="KW-0812">Transmembrane</keyword>
<sequence>MEALKEPPLPQFPSLQCRGMGSFKDQRRAPLGRIRGHGGQQHAGASGIKTWLPQPQGENMYIEQSLGTTNGYRNKEIQLAVKRQALLVHNNFWYSLFISVLLHFTFTCWTINTVCNTTLCKQ</sequence>
<evidence type="ECO:0000313" key="2">
    <source>
        <dbReference type="EMBL" id="JAH96707.1"/>
    </source>
</evidence>
<keyword evidence="1" id="KW-0472">Membrane</keyword>